<dbReference type="Proteomes" id="UP000694867">
    <property type="component" value="Unplaced"/>
</dbReference>
<name>A0AAJ6VVE5_9ACAR</name>
<keyword evidence="5" id="KW-1185">Reference proteome</keyword>
<organism evidence="5 6">
    <name type="scientific">Galendromus occidentalis</name>
    <name type="common">western predatory mite</name>
    <dbReference type="NCBI Taxonomy" id="34638"/>
    <lineage>
        <taxon>Eukaryota</taxon>
        <taxon>Metazoa</taxon>
        <taxon>Ecdysozoa</taxon>
        <taxon>Arthropoda</taxon>
        <taxon>Chelicerata</taxon>
        <taxon>Arachnida</taxon>
        <taxon>Acari</taxon>
        <taxon>Parasitiformes</taxon>
        <taxon>Mesostigmata</taxon>
        <taxon>Gamasina</taxon>
        <taxon>Phytoseioidea</taxon>
        <taxon>Phytoseiidae</taxon>
        <taxon>Typhlodrominae</taxon>
        <taxon>Galendromus</taxon>
    </lineage>
</organism>
<dbReference type="GO" id="GO:0008234">
    <property type="term" value="F:cysteine-type peptidase activity"/>
    <property type="evidence" value="ECO:0007669"/>
    <property type="project" value="InterPro"/>
</dbReference>
<dbReference type="PRINTS" id="PR00705">
    <property type="entry name" value="PAPAIN"/>
</dbReference>
<evidence type="ECO:0000256" key="2">
    <source>
        <dbReference type="SAM" id="Phobius"/>
    </source>
</evidence>
<dbReference type="InterPro" id="IPR039417">
    <property type="entry name" value="Peptidase_C1A_papain-like"/>
</dbReference>
<dbReference type="GO" id="GO:0006508">
    <property type="term" value="P:proteolysis"/>
    <property type="evidence" value="ECO:0007669"/>
    <property type="project" value="InterPro"/>
</dbReference>
<evidence type="ECO:0000256" key="1">
    <source>
        <dbReference type="ARBA" id="ARBA00008455"/>
    </source>
</evidence>
<comment type="similarity">
    <text evidence="1">Belongs to the peptidase C1 family.</text>
</comment>
<dbReference type="InterPro" id="IPR013201">
    <property type="entry name" value="Prot_inhib_I29"/>
</dbReference>
<dbReference type="KEGG" id="goe:100902578"/>
<dbReference type="InterPro" id="IPR038765">
    <property type="entry name" value="Papain-like_cys_pep_sf"/>
</dbReference>
<keyword evidence="2" id="KW-0472">Membrane</keyword>
<evidence type="ECO:0000313" key="5">
    <source>
        <dbReference type="Proteomes" id="UP000694867"/>
    </source>
</evidence>
<dbReference type="InterPro" id="IPR013128">
    <property type="entry name" value="Peptidase_C1A"/>
</dbReference>
<evidence type="ECO:0000259" key="4">
    <source>
        <dbReference type="SMART" id="SM00848"/>
    </source>
</evidence>
<sequence>MAIYLVTLNRNEVAQTEIDETGSYLLSRCGKTRPYRDITMFFRVAFVVGLWCLSSADWASYKRKFNKNYSSVEDAFRRQIYEESTRNNIEHNILYDLKLVTWRRGPTMFSDMTAEERSGFLGALPPTANFSAPPEYLGPELWEGEPPASVDYRTNPCLTPPKDQGASTAACSRNCWAFATIGLLEFRYCAREGTQQRFSEKYLVNCADNRSCEGGHIDKALEFVIEKQKIPSEASYPYTLSKEPCREPYVDLFDMKDLVGYEILHGDEALLRAVAFRGPVAVYMWTNMTGLQDFTPGEDDIFSSAVCDNLEPGAYDHAVMVVGYGSNAQGKYWIIRNSWGPLWGQHGYAKISRDKVNHCHISDSVFVPKYA</sequence>
<keyword evidence="2" id="KW-1133">Transmembrane helix</keyword>
<dbReference type="Pfam" id="PF08246">
    <property type="entry name" value="Inhibitor_I29"/>
    <property type="match status" value="1"/>
</dbReference>
<reference evidence="6" key="1">
    <citation type="submission" date="2025-08" db="UniProtKB">
        <authorList>
            <consortium name="RefSeq"/>
        </authorList>
    </citation>
    <scope>IDENTIFICATION</scope>
</reference>
<dbReference type="SMART" id="SM00645">
    <property type="entry name" value="Pept_C1"/>
    <property type="match status" value="1"/>
</dbReference>
<proteinExistence type="inferred from homology"/>
<dbReference type="PANTHER" id="PTHR12411">
    <property type="entry name" value="CYSTEINE PROTEASE FAMILY C1-RELATED"/>
    <property type="match status" value="1"/>
</dbReference>
<dbReference type="GeneID" id="100902578"/>
<evidence type="ECO:0000313" key="6">
    <source>
        <dbReference type="RefSeq" id="XP_003738753.1"/>
    </source>
</evidence>
<gene>
    <name evidence="6" type="primary">LOC100902578</name>
</gene>
<feature type="transmembrane region" description="Helical" evidence="2">
    <location>
        <begin position="40"/>
        <end position="61"/>
    </location>
</feature>
<dbReference type="CDD" id="cd02248">
    <property type="entry name" value="Peptidase_C1A"/>
    <property type="match status" value="1"/>
</dbReference>
<dbReference type="Pfam" id="PF00112">
    <property type="entry name" value="Peptidase_C1"/>
    <property type="match status" value="1"/>
</dbReference>
<feature type="domain" description="Cathepsin propeptide inhibitor" evidence="4">
    <location>
        <begin position="58"/>
        <end position="117"/>
    </location>
</feature>
<dbReference type="Gene3D" id="1.10.287.2250">
    <property type="match status" value="1"/>
</dbReference>
<feature type="domain" description="Peptidase C1A papain C-terminal" evidence="3">
    <location>
        <begin position="146"/>
        <end position="369"/>
    </location>
</feature>
<dbReference type="Gene3D" id="3.90.70.10">
    <property type="entry name" value="Cysteine proteinases"/>
    <property type="match status" value="1"/>
</dbReference>
<dbReference type="AlphaFoldDB" id="A0AAJ6VVE5"/>
<protein>
    <submittedName>
        <fullName evidence="6">Cathepsin L1-like</fullName>
    </submittedName>
</protein>
<accession>A0AAJ6VVE5</accession>
<dbReference type="InterPro" id="IPR000668">
    <property type="entry name" value="Peptidase_C1A_C"/>
</dbReference>
<evidence type="ECO:0000259" key="3">
    <source>
        <dbReference type="SMART" id="SM00645"/>
    </source>
</evidence>
<dbReference type="RefSeq" id="XP_003738753.1">
    <property type="nucleotide sequence ID" value="XM_003738705.1"/>
</dbReference>
<dbReference type="SMART" id="SM00848">
    <property type="entry name" value="Inhibitor_I29"/>
    <property type="match status" value="1"/>
</dbReference>
<keyword evidence="2" id="KW-0812">Transmembrane</keyword>
<dbReference type="SUPFAM" id="SSF54001">
    <property type="entry name" value="Cysteine proteinases"/>
    <property type="match status" value="1"/>
</dbReference>